<name>A0A8A4TEU9_SULCO</name>
<dbReference type="SMART" id="SM00091">
    <property type="entry name" value="PAS"/>
    <property type="match status" value="4"/>
</dbReference>
<dbReference type="PROSITE" id="PS50112">
    <property type="entry name" value="PAS"/>
    <property type="match status" value="3"/>
</dbReference>
<feature type="domain" description="PAS" evidence="8">
    <location>
        <begin position="400"/>
        <end position="430"/>
    </location>
</feature>
<dbReference type="PANTHER" id="PTHR43531">
    <property type="entry name" value="PROTEIN ICFG"/>
    <property type="match status" value="1"/>
</dbReference>
<dbReference type="Proteomes" id="UP000663929">
    <property type="component" value="Chromosome"/>
</dbReference>
<dbReference type="InterPro" id="IPR051310">
    <property type="entry name" value="MCP_chemotaxis"/>
</dbReference>
<dbReference type="SUPFAM" id="SSF58104">
    <property type="entry name" value="Methyl-accepting chemotaxis protein (MCP) signaling domain"/>
    <property type="match status" value="1"/>
</dbReference>
<dbReference type="GO" id="GO:0006935">
    <property type="term" value="P:chemotaxis"/>
    <property type="evidence" value="ECO:0007669"/>
    <property type="project" value="UniProtKB-KW"/>
</dbReference>
<keyword evidence="4" id="KW-0807">Transducer</keyword>
<dbReference type="CDD" id="cd00130">
    <property type="entry name" value="PAS"/>
    <property type="match status" value="4"/>
</dbReference>
<dbReference type="InterPro" id="IPR004089">
    <property type="entry name" value="MCPsignal_dom"/>
</dbReference>
<dbReference type="KEGG" id="scor:J3U87_20985"/>
<dbReference type="Pfam" id="PF00015">
    <property type="entry name" value="MCPsignal"/>
    <property type="match status" value="1"/>
</dbReference>
<feature type="domain" description="PAS" evidence="8">
    <location>
        <begin position="43"/>
        <end position="67"/>
    </location>
</feature>
<dbReference type="InterPro" id="IPR003660">
    <property type="entry name" value="HAMP_dom"/>
</dbReference>
<dbReference type="NCBIfam" id="TIGR00229">
    <property type="entry name" value="sensory_box"/>
    <property type="match status" value="4"/>
</dbReference>
<keyword evidence="12" id="KW-1185">Reference proteome</keyword>
<feature type="domain" description="PAS" evidence="8">
    <location>
        <begin position="141"/>
        <end position="198"/>
    </location>
</feature>
<evidence type="ECO:0000259" key="9">
    <source>
        <dbReference type="PROSITE" id="PS50113"/>
    </source>
</evidence>
<dbReference type="InterPro" id="IPR013656">
    <property type="entry name" value="PAS_4"/>
</dbReference>
<dbReference type="PRINTS" id="PR00260">
    <property type="entry name" value="CHEMTRNSDUCR"/>
</dbReference>
<evidence type="ECO:0000256" key="3">
    <source>
        <dbReference type="ARBA" id="ARBA00029447"/>
    </source>
</evidence>
<protein>
    <submittedName>
        <fullName evidence="11">PAS domain S-box protein</fullName>
    </submittedName>
</protein>
<evidence type="ECO:0000256" key="6">
    <source>
        <dbReference type="SAM" id="MobiDB-lite"/>
    </source>
</evidence>
<feature type="domain" description="Methyl-accepting transducer" evidence="7">
    <location>
        <begin position="606"/>
        <end position="835"/>
    </location>
</feature>
<dbReference type="SMART" id="SM00086">
    <property type="entry name" value="PAC"/>
    <property type="match status" value="4"/>
</dbReference>
<dbReference type="SMART" id="SM00283">
    <property type="entry name" value="MA"/>
    <property type="match status" value="1"/>
</dbReference>
<dbReference type="InterPro" id="IPR000014">
    <property type="entry name" value="PAS"/>
</dbReference>
<dbReference type="PANTHER" id="PTHR43531:SF11">
    <property type="entry name" value="METHYL-ACCEPTING CHEMOTAXIS PROTEIN 3"/>
    <property type="match status" value="1"/>
</dbReference>
<evidence type="ECO:0000256" key="5">
    <source>
        <dbReference type="SAM" id="Coils"/>
    </source>
</evidence>
<evidence type="ECO:0000256" key="1">
    <source>
        <dbReference type="ARBA" id="ARBA00004370"/>
    </source>
</evidence>
<dbReference type="InterPro" id="IPR000700">
    <property type="entry name" value="PAS-assoc_C"/>
</dbReference>
<feature type="compositionally biased region" description="Low complexity" evidence="6">
    <location>
        <begin position="651"/>
        <end position="666"/>
    </location>
</feature>
<evidence type="ECO:0000256" key="2">
    <source>
        <dbReference type="ARBA" id="ARBA00022500"/>
    </source>
</evidence>
<dbReference type="InterPro" id="IPR004090">
    <property type="entry name" value="Chemotax_Me-accpt_rcpt"/>
</dbReference>
<comment type="subcellular location">
    <subcellularLocation>
        <location evidence="1">Membrane</location>
    </subcellularLocation>
</comment>
<evidence type="ECO:0000313" key="12">
    <source>
        <dbReference type="Proteomes" id="UP000663929"/>
    </source>
</evidence>
<evidence type="ECO:0000313" key="11">
    <source>
        <dbReference type="EMBL" id="QTD48067.1"/>
    </source>
</evidence>
<dbReference type="InterPro" id="IPR035965">
    <property type="entry name" value="PAS-like_dom_sf"/>
</dbReference>
<dbReference type="CDD" id="cd11386">
    <property type="entry name" value="MCP_signal"/>
    <property type="match status" value="1"/>
</dbReference>
<feature type="coiled-coil region" evidence="5">
    <location>
        <begin position="831"/>
        <end position="858"/>
    </location>
</feature>
<keyword evidence="5" id="KW-0175">Coiled coil</keyword>
<dbReference type="Gene3D" id="3.30.450.20">
    <property type="entry name" value="PAS domain"/>
    <property type="match status" value="4"/>
</dbReference>
<dbReference type="Gene3D" id="1.10.287.950">
    <property type="entry name" value="Methyl-accepting chemotaxis protein"/>
    <property type="match status" value="1"/>
</dbReference>
<dbReference type="PROSITE" id="PS50111">
    <property type="entry name" value="CHEMOTAXIS_TRANSDUC_2"/>
    <property type="match status" value="1"/>
</dbReference>
<comment type="similarity">
    <text evidence="3">Belongs to the methyl-accepting chemotaxis (MCP) protein family.</text>
</comment>
<dbReference type="Pfam" id="PF08447">
    <property type="entry name" value="PAS_3"/>
    <property type="match status" value="3"/>
</dbReference>
<accession>A0A8A4TEU9</accession>
<reference evidence="11" key="1">
    <citation type="submission" date="2021-03" db="EMBL/GenBank/DDBJ databases">
        <title>Acanthopleuribacteraceae sp. M133.</title>
        <authorList>
            <person name="Wang G."/>
        </authorList>
    </citation>
    <scope>NUCLEOTIDE SEQUENCE</scope>
    <source>
        <strain evidence="11">M133</strain>
    </source>
</reference>
<dbReference type="GO" id="GO:0016020">
    <property type="term" value="C:membrane"/>
    <property type="evidence" value="ECO:0007669"/>
    <property type="project" value="UniProtKB-SubCell"/>
</dbReference>
<dbReference type="PROSITE" id="PS50885">
    <property type="entry name" value="HAMP"/>
    <property type="match status" value="1"/>
</dbReference>
<feature type="domain" description="HAMP" evidence="10">
    <location>
        <begin position="549"/>
        <end position="601"/>
    </location>
</feature>
<keyword evidence="2" id="KW-0145">Chemotaxis</keyword>
<feature type="region of interest" description="Disordered" evidence="6">
    <location>
        <begin position="645"/>
        <end position="671"/>
    </location>
</feature>
<proteinExistence type="inferred from homology"/>
<dbReference type="Pfam" id="PF18947">
    <property type="entry name" value="HAMP_2"/>
    <property type="match status" value="1"/>
</dbReference>
<organism evidence="11 12">
    <name type="scientific">Sulfidibacter corallicola</name>
    <dbReference type="NCBI Taxonomy" id="2818388"/>
    <lineage>
        <taxon>Bacteria</taxon>
        <taxon>Pseudomonadati</taxon>
        <taxon>Acidobacteriota</taxon>
        <taxon>Holophagae</taxon>
        <taxon>Acanthopleuribacterales</taxon>
        <taxon>Acanthopleuribacteraceae</taxon>
        <taxon>Sulfidibacter</taxon>
    </lineage>
</organism>
<dbReference type="SUPFAM" id="SSF55785">
    <property type="entry name" value="PYP-like sensor domain (PAS domain)"/>
    <property type="match status" value="4"/>
</dbReference>
<evidence type="ECO:0000259" key="8">
    <source>
        <dbReference type="PROSITE" id="PS50112"/>
    </source>
</evidence>
<evidence type="ECO:0000256" key="4">
    <source>
        <dbReference type="PROSITE-ProRule" id="PRU00284"/>
    </source>
</evidence>
<dbReference type="AlphaFoldDB" id="A0A8A4TEU9"/>
<dbReference type="GO" id="GO:0007165">
    <property type="term" value="P:signal transduction"/>
    <property type="evidence" value="ECO:0007669"/>
    <property type="project" value="UniProtKB-KW"/>
</dbReference>
<dbReference type="RefSeq" id="WP_237377729.1">
    <property type="nucleotide sequence ID" value="NZ_CP071793.1"/>
</dbReference>
<dbReference type="GO" id="GO:0004888">
    <property type="term" value="F:transmembrane signaling receptor activity"/>
    <property type="evidence" value="ECO:0007669"/>
    <property type="project" value="InterPro"/>
</dbReference>
<evidence type="ECO:0000259" key="7">
    <source>
        <dbReference type="PROSITE" id="PS50111"/>
    </source>
</evidence>
<dbReference type="EMBL" id="CP071793">
    <property type="protein sequence ID" value="QTD48067.1"/>
    <property type="molecule type" value="Genomic_DNA"/>
</dbReference>
<evidence type="ECO:0000259" key="10">
    <source>
        <dbReference type="PROSITE" id="PS50885"/>
    </source>
</evidence>
<dbReference type="Pfam" id="PF08448">
    <property type="entry name" value="PAS_4"/>
    <property type="match status" value="1"/>
</dbReference>
<dbReference type="PROSITE" id="PS50113">
    <property type="entry name" value="PAC"/>
    <property type="match status" value="1"/>
</dbReference>
<gene>
    <name evidence="11" type="ORF">J3U87_20985</name>
</gene>
<dbReference type="InterPro" id="IPR013655">
    <property type="entry name" value="PAS_fold_3"/>
</dbReference>
<dbReference type="FunFam" id="1.10.287.950:FF:000001">
    <property type="entry name" value="Methyl-accepting chemotaxis sensory transducer"/>
    <property type="match status" value="1"/>
</dbReference>
<feature type="domain" description="PAC" evidence="9">
    <location>
        <begin position="459"/>
        <end position="510"/>
    </location>
</feature>
<dbReference type="InterPro" id="IPR001610">
    <property type="entry name" value="PAC"/>
</dbReference>
<sequence>MNDRYDENQARDTASPDPEAIAEMEAVWGALNLVQAVIEFAPDGTILKANDNFCKVVGYSAKEIVGKHHRIFVPKKEASSAAYKRFWENLNKGKPLSGEFKRLGKQGNQIWLQAAYNPILVNGVLVKVIKCAFDITQQKLTQADFASQLQAIDRAQAVIEFNLDGTIIKANDNFCTTMGYPLEEITGKHHRLFVAPEEAGSAAYTEFWQRLARGEAQSGIFQRVAKDGREVWLRADYNPILLDGERVKVVKFASDITEERMRNANYEGQLKAIDRAQAVIEFNLDGTIIKANDNFCATMGYKLSEIEGRHHRMFASPEEASSSGYTEFWRQLNRGETISGMFQRFAKDGREVWLKADYNPIILDGKVEKVVKFASDITEERLRNADYEGQIQAVGRSQAVIEFEMDGTIIKANDNFLTTMGYSAAEIVGKHHKIFVDLETATSDQYRQFWALLNQGKYHAGEIERVTKRGDRVWLQATYNPIVIDGKPVKVVKFASDITERKQAQTQYDQKVTELITALKSGHLSERGHWEDLHPEYQPIMKGINEMIDLIVAPIEELHHCLDSISQGDLTAYVTGEYLGDHAKLKNALNRSLDALNQTLGRVDDTSGTVQLRSSQVADASQSLSQAATEQAAALEQITASMTEMGSQTRQNAENASSANQLAQQARGSAESCNDRMKKMLESMKEINDSSKNISKIIKVIDEIAFQTNLLALNAAVEAARAGVHGKGFAVVAEEVRNLAARSANAAKDTTALIEESIGRVDLGTGIADETAEALQGMVVIISKVTHLITEITNASKEQAQGIEQVNASLGQLDQVTQQNTASAEQSAASSQELSSEATKLRNALAEFEIKKETAQETMMEISPEMMAAFQEFLLRQNRP</sequence>